<evidence type="ECO:0000256" key="7">
    <source>
        <dbReference type="ARBA" id="ARBA00022827"/>
    </source>
</evidence>
<feature type="domain" description="FMN-binding" evidence="11">
    <location>
        <begin position="49"/>
        <end position="123"/>
    </location>
</feature>
<feature type="signal peptide" evidence="10">
    <location>
        <begin position="1"/>
        <end position="19"/>
    </location>
</feature>
<dbReference type="Pfam" id="PF04205">
    <property type="entry name" value="FMN_bind"/>
    <property type="match status" value="1"/>
</dbReference>
<evidence type="ECO:0000313" key="13">
    <source>
        <dbReference type="EMBL" id="MSC32208.1"/>
    </source>
</evidence>
<dbReference type="EMBL" id="WKPJ01000004">
    <property type="protein sequence ID" value="MSA88661.1"/>
    <property type="molecule type" value="Genomic_DNA"/>
</dbReference>
<dbReference type="AlphaFoldDB" id="A0A6N7S467"/>
<comment type="catalytic activity">
    <reaction evidence="9">
        <text>dihydrourocanate + A = urocanate + AH2</text>
        <dbReference type="Rhea" id="RHEA:36059"/>
        <dbReference type="ChEBI" id="CHEBI:13193"/>
        <dbReference type="ChEBI" id="CHEBI:17499"/>
        <dbReference type="ChEBI" id="CHEBI:27247"/>
        <dbReference type="ChEBI" id="CHEBI:72991"/>
        <dbReference type="EC" id="1.3.99.33"/>
    </reaction>
</comment>
<sequence>MKKLIRLALCLLIAASVTGCSNSGTTSTPTPSTSASSLTPGTYTATVTGHNAPITIEVTVNDHAIESIQVIESSETAGIGTNAMDQLTNDIIANQTVNLDTITGSTITSATFMAAVKDALTQAGADLSTSFNTEVAAEALNDSYDCDVLVIGGGGSGITAAVRAAQTGADVICIEKNGFIGGDTVLNAGTMVATNSRIQKEILNETNDSSELLYQDIMQVGLQKNDPVLVKLLADNIGECIDWLTDDLKIAYDAAATQYPDHSASRQIGVVGRSVSFLDQMKDLLAQNNGQLFTDVRASKLLTDDSGAVVGAMATDATGKEVTINAKSVVLATGSFGANQKLLPETLNGYLFYGRDSDTGDGLVMGEEVGAATINLDLVKVYAQGVEKLPTKGLAATASSTAATAGHGAIYVNSKGERVVSEVGTLSEITNATTAQEDKILYLVMDEEAYAAYLAKSVEDKLIPSEASIEDWYSVSNNGKPIIVKGDDLSALAGQMGIDAEGLSATVAEYNDMCAAGKDTQFNKPEPVALKEGTYVIVEQKPRFATTLGGLKANENLQIVDADGNPIANLYGAGCVVGGANGADSMTAMMQGWANFSGYTAGTNAAKNAGK</sequence>
<proteinExistence type="inferred from homology"/>
<gene>
    <name evidence="13" type="ORF">GKD88_03640</name>
    <name evidence="12" type="ORF">GKE08_04910</name>
</gene>
<dbReference type="PANTHER" id="PTHR43400">
    <property type="entry name" value="FUMARATE REDUCTASE"/>
    <property type="match status" value="1"/>
</dbReference>
<dbReference type="GO" id="GO:0016020">
    <property type="term" value="C:membrane"/>
    <property type="evidence" value="ECO:0007669"/>
    <property type="project" value="InterPro"/>
</dbReference>
<dbReference type="EC" id="1.3.99.33" evidence="4"/>
<evidence type="ECO:0000256" key="4">
    <source>
        <dbReference type="ARBA" id="ARBA00013137"/>
    </source>
</evidence>
<dbReference type="Proteomes" id="UP000480929">
    <property type="component" value="Unassembled WGS sequence"/>
</dbReference>
<keyword evidence="7" id="KW-0274">FAD</keyword>
<dbReference type="EMBL" id="WKPI01000003">
    <property type="protein sequence ID" value="MSC32208.1"/>
    <property type="molecule type" value="Genomic_DNA"/>
</dbReference>
<protein>
    <recommendedName>
        <fullName evidence="5">Urocanate reductase</fullName>
        <ecNumber evidence="4">1.3.99.33</ecNumber>
    </recommendedName>
</protein>
<keyword evidence="10" id="KW-0732">Signal</keyword>
<dbReference type="Gene3D" id="3.50.50.60">
    <property type="entry name" value="FAD/NAD(P)-binding domain"/>
    <property type="match status" value="1"/>
</dbReference>
<dbReference type="RefSeq" id="WP_154238161.1">
    <property type="nucleotide sequence ID" value="NZ_WKPI01000003.1"/>
</dbReference>
<evidence type="ECO:0000256" key="6">
    <source>
        <dbReference type="ARBA" id="ARBA00022630"/>
    </source>
</evidence>
<comment type="cofactor">
    <cofactor evidence="2">
        <name>FAD</name>
        <dbReference type="ChEBI" id="CHEBI:57692"/>
    </cofactor>
</comment>
<dbReference type="InterPro" id="IPR003953">
    <property type="entry name" value="FAD-dep_OxRdtase_2_FAD-bd"/>
</dbReference>
<dbReference type="GO" id="GO:0010181">
    <property type="term" value="F:FMN binding"/>
    <property type="evidence" value="ECO:0007669"/>
    <property type="project" value="InterPro"/>
</dbReference>
<comment type="caution">
    <text evidence="12">The sequence shown here is derived from an EMBL/GenBank/DDBJ whole genome shotgun (WGS) entry which is preliminary data.</text>
</comment>
<evidence type="ECO:0000256" key="2">
    <source>
        <dbReference type="ARBA" id="ARBA00001974"/>
    </source>
</evidence>
<comment type="cofactor">
    <cofactor evidence="1">
        <name>FMN</name>
        <dbReference type="ChEBI" id="CHEBI:58210"/>
    </cofactor>
</comment>
<evidence type="ECO:0000256" key="9">
    <source>
        <dbReference type="ARBA" id="ARBA00049922"/>
    </source>
</evidence>
<dbReference type="InterPro" id="IPR050315">
    <property type="entry name" value="FAD-oxidoreductase_2"/>
</dbReference>
<dbReference type="Gene3D" id="3.90.1010.20">
    <property type="match status" value="1"/>
</dbReference>
<evidence type="ECO:0000313" key="12">
    <source>
        <dbReference type="EMBL" id="MSA88661.1"/>
    </source>
</evidence>
<dbReference type="PANTHER" id="PTHR43400:SF7">
    <property type="entry name" value="FAD-DEPENDENT OXIDOREDUCTASE 2 FAD BINDING DOMAIN-CONTAINING PROTEIN"/>
    <property type="match status" value="1"/>
</dbReference>
<organism evidence="12 14">
    <name type="scientific">Holdemania massiliensis</name>
    <dbReference type="NCBI Taxonomy" id="1468449"/>
    <lineage>
        <taxon>Bacteria</taxon>
        <taxon>Bacillati</taxon>
        <taxon>Bacillota</taxon>
        <taxon>Erysipelotrichia</taxon>
        <taxon>Erysipelotrichales</taxon>
        <taxon>Erysipelotrichaceae</taxon>
        <taxon>Holdemania</taxon>
    </lineage>
</organism>
<keyword evidence="8" id="KW-0560">Oxidoreductase</keyword>
<evidence type="ECO:0000256" key="10">
    <source>
        <dbReference type="SAM" id="SignalP"/>
    </source>
</evidence>
<dbReference type="InterPro" id="IPR007329">
    <property type="entry name" value="FMN-bd"/>
</dbReference>
<evidence type="ECO:0000256" key="5">
    <source>
        <dbReference type="ARBA" id="ARBA00015872"/>
    </source>
</evidence>
<keyword evidence="15" id="KW-1185">Reference proteome</keyword>
<dbReference type="SMART" id="SM00900">
    <property type="entry name" value="FMN_bind"/>
    <property type="match status" value="1"/>
</dbReference>
<evidence type="ECO:0000259" key="11">
    <source>
        <dbReference type="SMART" id="SM00900"/>
    </source>
</evidence>
<dbReference type="PROSITE" id="PS51257">
    <property type="entry name" value="PROKAR_LIPOPROTEIN"/>
    <property type="match status" value="1"/>
</dbReference>
<dbReference type="InterPro" id="IPR036188">
    <property type="entry name" value="FAD/NAD-bd_sf"/>
</dbReference>
<keyword evidence="6" id="KW-0285">Flavoprotein</keyword>
<dbReference type="GO" id="GO:0033765">
    <property type="term" value="F:steroid dehydrogenase activity, acting on the CH-CH group of donors"/>
    <property type="evidence" value="ECO:0007669"/>
    <property type="project" value="UniProtKB-ARBA"/>
</dbReference>
<dbReference type="OrthoDB" id="9806724at2"/>
<evidence type="ECO:0000256" key="8">
    <source>
        <dbReference type="ARBA" id="ARBA00023002"/>
    </source>
</evidence>
<dbReference type="Proteomes" id="UP000433575">
    <property type="component" value="Unassembled WGS sequence"/>
</dbReference>
<evidence type="ECO:0000256" key="1">
    <source>
        <dbReference type="ARBA" id="ARBA00001917"/>
    </source>
</evidence>
<evidence type="ECO:0000256" key="3">
    <source>
        <dbReference type="ARBA" id="ARBA00008040"/>
    </source>
</evidence>
<dbReference type="Pfam" id="PF00890">
    <property type="entry name" value="FAD_binding_2"/>
    <property type="match status" value="1"/>
</dbReference>
<accession>A0A6N7S467</accession>
<feature type="chain" id="PRO_5038843136" description="Urocanate reductase" evidence="10">
    <location>
        <begin position="20"/>
        <end position="611"/>
    </location>
</feature>
<dbReference type="SUPFAM" id="SSF56425">
    <property type="entry name" value="Succinate dehydrogenase/fumarate reductase flavoprotein, catalytic domain"/>
    <property type="match status" value="1"/>
</dbReference>
<evidence type="ECO:0000313" key="15">
    <source>
        <dbReference type="Proteomes" id="UP000480929"/>
    </source>
</evidence>
<dbReference type="Gene3D" id="3.90.700.10">
    <property type="entry name" value="Succinate dehydrogenase/fumarate reductase flavoprotein, catalytic domain"/>
    <property type="match status" value="1"/>
</dbReference>
<dbReference type="InterPro" id="IPR027477">
    <property type="entry name" value="Succ_DH/fumarate_Rdtase_cat_sf"/>
</dbReference>
<comment type="similarity">
    <text evidence="3">Belongs to the FAD-dependent oxidoreductase 2 family. FRD/SDH subfamily.</text>
</comment>
<dbReference type="SUPFAM" id="SSF51905">
    <property type="entry name" value="FAD/NAD(P)-binding domain"/>
    <property type="match status" value="1"/>
</dbReference>
<evidence type="ECO:0000313" key="14">
    <source>
        <dbReference type="Proteomes" id="UP000433575"/>
    </source>
</evidence>
<reference evidence="14 15" key="1">
    <citation type="journal article" date="2019" name="Nat. Med.">
        <title>A library of human gut bacterial isolates paired with longitudinal multiomics data enables mechanistic microbiome research.</title>
        <authorList>
            <person name="Poyet M."/>
            <person name="Groussin M."/>
            <person name="Gibbons S.M."/>
            <person name="Avila-Pacheco J."/>
            <person name="Jiang X."/>
            <person name="Kearney S.M."/>
            <person name="Perrotta A.R."/>
            <person name="Berdy B."/>
            <person name="Zhao S."/>
            <person name="Lieberman T.D."/>
            <person name="Swanson P.K."/>
            <person name="Smith M."/>
            <person name="Roesemann S."/>
            <person name="Alexander J.E."/>
            <person name="Rich S.A."/>
            <person name="Livny J."/>
            <person name="Vlamakis H."/>
            <person name="Clish C."/>
            <person name="Bullock K."/>
            <person name="Deik A."/>
            <person name="Scott J."/>
            <person name="Pierce K.A."/>
            <person name="Xavier R.J."/>
            <person name="Alm E.J."/>
        </authorList>
    </citation>
    <scope>NUCLEOTIDE SEQUENCE [LARGE SCALE GENOMIC DNA]</scope>
    <source>
        <strain evidence="12 14">BIOML-A4</strain>
        <strain evidence="13 15">BIOML-A5</strain>
    </source>
</reference>
<name>A0A6N7S467_9FIRM</name>